<dbReference type="InterPro" id="IPR013083">
    <property type="entry name" value="Znf_RING/FYVE/PHD"/>
</dbReference>
<dbReference type="PANTHER" id="PTHR12109">
    <property type="entry name" value="RING FINGER PROTEIN 141-RELATED"/>
    <property type="match status" value="1"/>
</dbReference>
<dbReference type="Gene3D" id="3.30.40.10">
    <property type="entry name" value="Zinc/RING finger domain, C3HC4 (zinc finger)"/>
    <property type="match status" value="1"/>
</dbReference>
<sequence>MEENASSARSRRRKAAIVVSDDDAPEASSSTTKSHSRIKRERRSSINRDAVTPPLADEARRKVRTRRSPGKDASPSAKQNAPSKASSTHGQEHMPPPSAASNILDHDSNDSDNNLIEVAKPTRRKAQAAASSTEDPETKRSGKSSSAASTATKQSIDLARQLFDDEDGDNQGDKDAKQGTTSAAVASTGKPSDAGNSHEDASESAAPSRKRSRAESGGSSKSDRPAADGSRTNAADTVSLQLRIRQLEMQLAETKTQVEQGAGVISQQHTILKELHGQCICHICIEPSFRPCVLAPCGHVFCIHCLRAWFTKPLESEAAPPSGWSQTQIDAFLRARTLKRRKICPSCRTELACPPVEVFLVRDMLEKVDEGLKLSKEAPLDSDMAESSSAILSADDKVRLKGEDLPKGAKLWADIFSEDGPRRIIYDEVDGVPRCGSCGCEIYDGRCSNPSCEIDYDSLSDYDDFRLPHDDMYEGMDSEDDDGYGDGGGARRNDPLGRRLAEFEARHGGTEDVDGDAVRRRSEGDHGEHMIMDGVHRRDSSWTDDDDEEMDDFIVRDADESDYGSYEHEDEGYFGPANNYFHPDYDQFGPGGRNEYHSGSEDAEEWEEAEEEDDDFLPGPRRGGQASAIEISDDEGDEDDSGKETDSEVEYAGRGAGGRGRVVDDDDEGSGSDEEMEAREMGSSGDSALRRRRARIVDDEDDEEAESDDDD</sequence>
<dbReference type="AlphaFoldDB" id="W3VUW2"/>
<feature type="compositionally biased region" description="Acidic residues" evidence="5">
    <location>
        <begin position="698"/>
        <end position="711"/>
    </location>
</feature>
<feature type="compositionally biased region" description="Basic and acidic residues" evidence="5">
    <location>
        <begin position="489"/>
        <end position="541"/>
    </location>
</feature>
<evidence type="ECO:0000256" key="3">
    <source>
        <dbReference type="ARBA" id="ARBA00022833"/>
    </source>
</evidence>
<evidence type="ECO:0000313" key="7">
    <source>
        <dbReference type="EMBL" id="ETS65324.1"/>
    </source>
</evidence>
<dbReference type="Pfam" id="PF00097">
    <property type="entry name" value="zf-C3HC4"/>
    <property type="match status" value="1"/>
</dbReference>
<feature type="compositionally biased region" description="Acidic residues" evidence="5">
    <location>
        <begin position="542"/>
        <end position="552"/>
    </location>
</feature>
<protein>
    <recommendedName>
        <fullName evidence="6">RING-type domain-containing protein</fullName>
    </recommendedName>
</protein>
<feature type="compositionally biased region" description="Acidic residues" evidence="5">
    <location>
        <begin position="473"/>
        <end position="484"/>
    </location>
</feature>
<dbReference type="PROSITE" id="PS00518">
    <property type="entry name" value="ZF_RING_1"/>
    <property type="match status" value="1"/>
</dbReference>
<accession>W3VUW2</accession>
<keyword evidence="1" id="KW-0479">Metal-binding</keyword>
<keyword evidence="8" id="KW-1185">Reference proteome</keyword>
<dbReference type="PANTHER" id="PTHR12109:SF3">
    <property type="entry name" value="RING FINGER PROTEIN 141"/>
    <property type="match status" value="1"/>
</dbReference>
<feature type="compositionally biased region" description="Low complexity" evidence="5">
    <location>
        <begin position="143"/>
        <end position="155"/>
    </location>
</feature>
<evidence type="ECO:0000256" key="1">
    <source>
        <dbReference type="ARBA" id="ARBA00022723"/>
    </source>
</evidence>
<feature type="compositionally biased region" description="Acidic residues" evidence="5">
    <location>
        <begin position="601"/>
        <end position="616"/>
    </location>
</feature>
<dbReference type="SUPFAM" id="SSF57850">
    <property type="entry name" value="RING/U-box"/>
    <property type="match status" value="1"/>
</dbReference>
<feature type="domain" description="RING-type" evidence="6">
    <location>
        <begin position="281"/>
        <end position="348"/>
    </location>
</feature>
<dbReference type="PROSITE" id="PS50089">
    <property type="entry name" value="ZF_RING_2"/>
    <property type="match status" value="1"/>
</dbReference>
<evidence type="ECO:0000259" key="6">
    <source>
        <dbReference type="PROSITE" id="PS50089"/>
    </source>
</evidence>
<keyword evidence="3" id="KW-0862">Zinc</keyword>
<proteinExistence type="predicted"/>
<dbReference type="InterPro" id="IPR017907">
    <property type="entry name" value="Znf_RING_CS"/>
</dbReference>
<feature type="region of interest" description="Disordered" evidence="5">
    <location>
        <begin position="473"/>
        <end position="711"/>
    </location>
</feature>
<dbReference type="Proteomes" id="UP000019462">
    <property type="component" value="Unassembled WGS sequence"/>
</dbReference>
<dbReference type="InterPro" id="IPR018957">
    <property type="entry name" value="Znf_C3HC4_RING-type"/>
</dbReference>
<dbReference type="HOGENOM" id="CLU_385862_0_0_1"/>
<feature type="compositionally biased region" description="Polar residues" evidence="5">
    <location>
        <begin position="76"/>
        <end position="89"/>
    </location>
</feature>
<dbReference type="EMBL" id="AWNI01000001">
    <property type="protein sequence ID" value="ETS65324.1"/>
    <property type="molecule type" value="Genomic_DNA"/>
</dbReference>
<dbReference type="InterPro" id="IPR001841">
    <property type="entry name" value="Znf_RING"/>
</dbReference>
<evidence type="ECO:0000256" key="4">
    <source>
        <dbReference type="PROSITE-ProRule" id="PRU00175"/>
    </source>
</evidence>
<gene>
    <name evidence="7" type="ORF">PaG_00052</name>
</gene>
<keyword evidence="2 4" id="KW-0863">Zinc-finger</keyword>
<reference evidence="7 8" key="1">
    <citation type="journal article" date="2014" name="Genome Announc.">
        <title>Genome sequence of the basidiomycetous fungus Pseudozyma aphidis DSM70725, an efficient producer of biosurfactant mannosylerythritol lipids.</title>
        <authorList>
            <person name="Lorenz S."/>
            <person name="Guenther M."/>
            <person name="Grumaz C."/>
            <person name="Rupp S."/>
            <person name="Zibek S."/>
            <person name="Sohn K."/>
        </authorList>
    </citation>
    <scope>NUCLEOTIDE SEQUENCE [LARGE SCALE GENOMIC DNA]</scope>
    <source>
        <strain evidence="8">ATCC 32657 / CBS 517.83 / DSM 70725 / JCM 10318 / NBRC 10182 / NRRL Y-7954 / St-0401</strain>
    </source>
</reference>
<feature type="compositionally biased region" description="Acidic residues" evidence="5">
    <location>
        <begin position="631"/>
        <end position="641"/>
    </location>
</feature>
<dbReference type="GO" id="GO:0008270">
    <property type="term" value="F:zinc ion binding"/>
    <property type="evidence" value="ECO:0007669"/>
    <property type="project" value="UniProtKB-KW"/>
</dbReference>
<feature type="region of interest" description="Disordered" evidence="5">
    <location>
        <begin position="1"/>
        <end position="235"/>
    </location>
</feature>
<dbReference type="GO" id="GO:0004842">
    <property type="term" value="F:ubiquitin-protein transferase activity"/>
    <property type="evidence" value="ECO:0007669"/>
    <property type="project" value="TreeGrafter"/>
</dbReference>
<dbReference type="GO" id="GO:0051865">
    <property type="term" value="P:protein autoubiquitination"/>
    <property type="evidence" value="ECO:0007669"/>
    <property type="project" value="TreeGrafter"/>
</dbReference>
<dbReference type="SMART" id="SM00184">
    <property type="entry name" value="RING"/>
    <property type="match status" value="1"/>
</dbReference>
<feature type="compositionally biased region" description="Acidic residues" evidence="5">
    <location>
        <begin position="664"/>
        <end position="677"/>
    </location>
</feature>
<evidence type="ECO:0000256" key="2">
    <source>
        <dbReference type="ARBA" id="ARBA00022771"/>
    </source>
</evidence>
<dbReference type="InterPro" id="IPR047126">
    <property type="entry name" value="RNF141-like"/>
</dbReference>
<name>W3VUW2_MOEAP</name>
<evidence type="ECO:0000313" key="8">
    <source>
        <dbReference type="Proteomes" id="UP000019462"/>
    </source>
</evidence>
<evidence type="ECO:0000256" key="5">
    <source>
        <dbReference type="SAM" id="MobiDB-lite"/>
    </source>
</evidence>
<organism evidence="7 8">
    <name type="scientific">Moesziomyces aphidis</name>
    <name type="common">Pseudozyma aphidis</name>
    <dbReference type="NCBI Taxonomy" id="84754"/>
    <lineage>
        <taxon>Eukaryota</taxon>
        <taxon>Fungi</taxon>
        <taxon>Dikarya</taxon>
        <taxon>Basidiomycota</taxon>
        <taxon>Ustilaginomycotina</taxon>
        <taxon>Ustilaginomycetes</taxon>
        <taxon>Ustilaginales</taxon>
        <taxon>Ustilaginaceae</taxon>
        <taxon>Moesziomyces</taxon>
    </lineage>
</organism>
<dbReference type="OrthoDB" id="6105938at2759"/>
<comment type="caution">
    <text evidence="7">The sequence shown here is derived from an EMBL/GenBank/DDBJ whole genome shotgun (WGS) entry which is preliminary data.</text>
</comment>